<dbReference type="SUPFAM" id="SSF81593">
    <property type="entry name" value="Nucleotidyltransferase substrate binding subunit/domain"/>
    <property type="match status" value="1"/>
</dbReference>
<dbReference type="OrthoDB" id="359241at2157"/>
<protein>
    <submittedName>
        <fullName evidence="2">DNA-binding protein</fullName>
    </submittedName>
</protein>
<keyword evidence="2" id="KW-0238">DNA-binding</keyword>
<proteinExistence type="predicted"/>
<comment type="caution">
    <text evidence="2">The sequence shown here is derived from an EMBL/GenBank/DDBJ whole genome shotgun (WGS) entry which is preliminary data.</text>
</comment>
<dbReference type="Pfam" id="PF05168">
    <property type="entry name" value="HEPN"/>
    <property type="match status" value="1"/>
</dbReference>
<gene>
    <name evidence="2" type="ORF">DLD82_15220</name>
</gene>
<reference evidence="2 3" key="1">
    <citation type="submission" date="2018-05" db="EMBL/GenBank/DDBJ databases">
        <title>Draft genome of Methanospirillum stamsii Pt1.</title>
        <authorList>
            <person name="Dueholm M.S."/>
            <person name="Nielsen P.H."/>
            <person name="Bakmann L.F."/>
            <person name="Otzen D.E."/>
        </authorList>
    </citation>
    <scope>NUCLEOTIDE SEQUENCE [LARGE SCALE GENOMIC DNA]</scope>
    <source>
        <strain evidence="2 3">Pt1</strain>
    </source>
</reference>
<dbReference type="InterPro" id="IPR007842">
    <property type="entry name" value="HEPN_dom"/>
</dbReference>
<feature type="domain" description="HEPN" evidence="1">
    <location>
        <begin position="14"/>
        <end position="121"/>
    </location>
</feature>
<name>A0A2V2MX40_9EURY</name>
<dbReference type="SMART" id="SM00748">
    <property type="entry name" value="HEPN"/>
    <property type="match status" value="1"/>
</dbReference>
<sequence>MTDRFKTVTHWCHKADNDLKAANHEIDHEDGAFDTVCFHAQQTVEKYLKAYLVFHGKEIPRTHALIRLIKDCISIDGSFEKLIEKEIDELTDYAIEIRYADDFYIPNREEARNAIDKAEYVKDFVKSRLSKGGFID</sequence>
<dbReference type="Proteomes" id="UP000245934">
    <property type="component" value="Unassembled WGS sequence"/>
</dbReference>
<dbReference type="PROSITE" id="PS50910">
    <property type="entry name" value="HEPN"/>
    <property type="match status" value="1"/>
</dbReference>
<keyword evidence="3" id="KW-1185">Reference proteome</keyword>
<accession>A0A2V2MX40</accession>
<evidence type="ECO:0000313" key="3">
    <source>
        <dbReference type="Proteomes" id="UP000245934"/>
    </source>
</evidence>
<organism evidence="2 3">
    <name type="scientific">Methanospirillum stamsii</name>
    <dbReference type="NCBI Taxonomy" id="1277351"/>
    <lineage>
        <taxon>Archaea</taxon>
        <taxon>Methanobacteriati</taxon>
        <taxon>Methanobacteriota</taxon>
        <taxon>Stenosarchaea group</taxon>
        <taxon>Methanomicrobia</taxon>
        <taxon>Methanomicrobiales</taxon>
        <taxon>Methanospirillaceae</taxon>
        <taxon>Methanospirillum</taxon>
    </lineage>
</organism>
<dbReference type="GO" id="GO:0003677">
    <property type="term" value="F:DNA binding"/>
    <property type="evidence" value="ECO:0007669"/>
    <property type="project" value="UniProtKB-KW"/>
</dbReference>
<evidence type="ECO:0000313" key="2">
    <source>
        <dbReference type="EMBL" id="PWR70835.1"/>
    </source>
</evidence>
<evidence type="ECO:0000259" key="1">
    <source>
        <dbReference type="PROSITE" id="PS50910"/>
    </source>
</evidence>
<dbReference type="Gene3D" id="1.20.120.330">
    <property type="entry name" value="Nucleotidyltransferases domain 2"/>
    <property type="match status" value="1"/>
</dbReference>
<dbReference type="RefSeq" id="WP_109941969.1">
    <property type="nucleotide sequence ID" value="NZ_CP176366.1"/>
</dbReference>
<dbReference type="EMBL" id="QGMZ01000039">
    <property type="protein sequence ID" value="PWR70835.1"/>
    <property type="molecule type" value="Genomic_DNA"/>
</dbReference>
<dbReference type="AlphaFoldDB" id="A0A2V2MX40"/>
<dbReference type="GeneID" id="97608243"/>